<keyword evidence="6" id="KW-1185">Reference proteome</keyword>
<feature type="transmembrane region" description="Helical" evidence="3">
    <location>
        <begin position="436"/>
        <end position="456"/>
    </location>
</feature>
<comment type="similarity">
    <text evidence="1">Belongs to the peptidase A1 family.</text>
</comment>
<evidence type="ECO:0000256" key="2">
    <source>
        <dbReference type="SAM" id="MobiDB-lite"/>
    </source>
</evidence>
<dbReference type="GO" id="GO:0004190">
    <property type="term" value="F:aspartic-type endopeptidase activity"/>
    <property type="evidence" value="ECO:0007669"/>
    <property type="project" value="InterPro"/>
</dbReference>
<keyword evidence="3" id="KW-0812">Transmembrane</keyword>
<evidence type="ECO:0000259" key="4">
    <source>
        <dbReference type="PROSITE" id="PS51767"/>
    </source>
</evidence>
<dbReference type="PANTHER" id="PTHR47966">
    <property type="entry name" value="BETA-SITE APP-CLEAVING ENZYME, ISOFORM A-RELATED"/>
    <property type="match status" value="1"/>
</dbReference>
<feature type="region of interest" description="Disordered" evidence="2">
    <location>
        <begin position="500"/>
        <end position="536"/>
    </location>
</feature>
<sequence length="536" mass="58579">MNLPGLGSISVLYLAEISLAAKSRSEVRGLSQNPAPIVVTATQNYNGNDGPWSTFPVQIGNPPQVVEVLISTASEQTWAILPQGCTDFDPPNCVELRGNEFNPNSSRTWTRNNVTSTGIFELSLESELGYTGDGVYGYDTVQLGWPGSNGSSSNHQIVAGISTKEFFLGILGVNPRSTNFTTFDDPVPSFLSSLKQNKMIPSLSWSYTAGNQYRPGPFYGSLSLGGYDSSHFVPNNVSFAFSRIDLRDLTVIINDITMTTSNMSISFMAKAVSIPTFIDSTIPYLYLPLTICEAFEDAFGLTWNDTVQAYLVNNSLHEALQAQNPSVMFSLSSTNSSTEQMVNISLPYAAFDLLAEYPLMINTTRYFPLMRAANKTQYTLGRTFLQEAYLIADYERHNFSVSQCSWDSRSSQHVVEIAPLEYNEEAELRHFPTGDIAGIIVGSVIGLALAASAVILRIRSVSKRTKATASDVVKLPEKVEPVMLAAEADVGAELDDTMLRGHEMDGRANSKQNDGTKQQKNELPANECPASELPHA</sequence>
<proteinExistence type="inferred from homology"/>
<feature type="compositionally biased region" description="Polar residues" evidence="2">
    <location>
        <begin position="509"/>
        <end position="518"/>
    </location>
</feature>
<comment type="caution">
    <text evidence="5">The sequence shown here is derived from an EMBL/GenBank/DDBJ whole genome shotgun (WGS) entry which is preliminary data.</text>
</comment>
<reference evidence="5" key="1">
    <citation type="submission" date="2023-03" db="EMBL/GenBank/DDBJ databases">
        <title>Complete genome of Cladonia borealis.</title>
        <authorList>
            <person name="Park H."/>
        </authorList>
    </citation>
    <scope>NUCLEOTIDE SEQUENCE</scope>
    <source>
        <strain evidence="5">ANT050790</strain>
    </source>
</reference>
<dbReference type="InterPro" id="IPR034164">
    <property type="entry name" value="Pepsin-like_dom"/>
</dbReference>
<evidence type="ECO:0000313" key="6">
    <source>
        <dbReference type="Proteomes" id="UP001166286"/>
    </source>
</evidence>
<dbReference type="EMBL" id="JAFEKC020000009">
    <property type="protein sequence ID" value="KAK0512860.1"/>
    <property type="molecule type" value="Genomic_DNA"/>
</dbReference>
<evidence type="ECO:0000256" key="1">
    <source>
        <dbReference type="ARBA" id="ARBA00007447"/>
    </source>
</evidence>
<dbReference type="InterPro" id="IPR001461">
    <property type="entry name" value="Aspartic_peptidase_A1"/>
</dbReference>
<feature type="domain" description="Peptidase A1" evidence="4">
    <location>
        <begin position="53"/>
        <end position="402"/>
    </location>
</feature>
<protein>
    <recommendedName>
        <fullName evidence="4">Peptidase A1 domain-containing protein</fullName>
    </recommendedName>
</protein>
<dbReference type="PANTHER" id="PTHR47966:SF51">
    <property type="entry name" value="BETA-SITE APP-CLEAVING ENZYME, ISOFORM A-RELATED"/>
    <property type="match status" value="1"/>
</dbReference>
<accession>A0AA39R116</accession>
<dbReference type="Pfam" id="PF00026">
    <property type="entry name" value="Asp"/>
    <property type="match status" value="1"/>
</dbReference>
<dbReference type="Gene3D" id="2.40.70.10">
    <property type="entry name" value="Acid Proteases"/>
    <property type="match status" value="2"/>
</dbReference>
<dbReference type="InterPro" id="IPR033121">
    <property type="entry name" value="PEPTIDASE_A1"/>
</dbReference>
<dbReference type="InterPro" id="IPR021109">
    <property type="entry name" value="Peptidase_aspartic_dom_sf"/>
</dbReference>
<keyword evidence="3" id="KW-1133">Transmembrane helix</keyword>
<evidence type="ECO:0000256" key="3">
    <source>
        <dbReference type="SAM" id="Phobius"/>
    </source>
</evidence>
<dbReference type="PROSITE" id="PS51767">
    <property type="entry name" value="PEPTIDASE_A1"/>
    <property type="match status" value="1"/>
</dbReference>
<dbReference type="SUPFAM" id="SSF50630">
    <property type="entry name" value="Acid proteases"/>
    <property type="match status" value="1"/>
</dbReference>
<dbReference type="PRINTS" id="PR00792">
    <property type="entry name" value="PEPSIN"/>
</dbReference>
<dbReference type="CDD" id="cd05471">
    <property type="entry name" value="pepsin_like"/>
    <property type="match status" value="1"/>
</dbReference>
<dbReference type="Proteomes" id="UP001166286">
    <property type="component" value="Unassembled WGS sequence"/>
</dbReference>
<dbReference type="GO" id="GO:0000324">
    <property type="term" value="C:fungal-type vacuole"/>
    <property type="evidence" value="ECO:0007669"/>
    <property type="project" value="TreeGrafter"/>
</dbReference>
<name>A0AA39R116_9LECA</name>
<dbReference type="GO" id="GO:0006508">
    <property type="term" value="P:proteolysis"/>
    <property type="evidence" value="ECO:0007669"/>
    <property type="project" value="InterPro"/>
</dbReference>
<organism evidence="5 6">
    <name type="scientific">Cladonia borealis</name>
    <dbReference type="NCBI Taxonomy" id="184061"/>
    <lineage>
        <taxon>Eukaryota</taxon>
        <taxon>Fungi</taxon>
        <taxon>Dikarya</taxon>
        <taxon>Ascomycota</taxon>
        <taxon>Pezizomycotina</taxon>
        <taxon>Lecanoromycetes</taxon>
        <taxon>OSLEUM clade</taxon>
        <taxon>Lecanoromycetidae</taxon>
        <taxon>Lecanorales</taxon>
        <taxon>Lecanorineae</taxon>
        <taxon>Cladoniaceae</taxon>
        <taxon>Cladonia</taxon>
    </lineage>
</organism>
<dbReference type="AlphaFoldDB" id="A0AA39R116"/>
<gene>
    <name evidence="5" type="ORF">JMJ35_004877</name>
</gene>
<keyword evidence="3" id="KW-0472">Membrane</keyword>
<evidence type="ECO:0000313" key="5">
    <source>
        <dbReference type="EMBL" id="KAK0512860.1"/>
    </source>
</evidence>